<reference evidence="3 4" key="1">
    <citation type="journal article" date="2019" name="ACS Chem. Biol.">
        <title>Identification and Mobilization of a Cryptic Antibiotic Biosynthesis Gene Locus from a Human-Pathogenic Nocardia Isolate.</title>
        <authorList>
            <person name="Herisse M."/>
            <person name="Ishida K."/>
            <person name="Porter J.L."/>
            <person name="Howden B."/>
            <person name="Hertweck C."/>
            <person name="Stinear T.P."/>
            <person name="Pidot S.J."/>
        </authorList>
    </citation>
    <scope>NUCLEOTIDE SEQUENCE [LARGE SCALE GENOMIC DNA]</scope>
    <source>
        <strain evidence="3 4">AUSMDU00024985</strain>
    </source>
</reference>
<feature type="domain" description="Carrier" evidence="2">
    <location>
        <begin position="35"/>
        <end position="110"/>
    </location>
</feature>
<organism evidence="3 4">
    <name type="scientific">Nocardia brasiliensis</name>
    <dbReference type="NCBI Taxonomy" id="37326"/>
    <lineage>
        <taxon>Bacteria</taxon>
        <taxon>Bacillati</taxon>
        <taxon>Actinomycetota</taxon>
        <taxon>Actinomycetes</taxon>
        <taxon>Mycobacteriales</taxon>
        <taxon>Nocardiaceae</taxon>
        <taxon>Nocardia</taxon>
    </lineage>
</organism>
<evidence type="ECO:0000256" key="1">
    <source>
        <dbReference type="SAM" id="MobiDB-lite"/>
    </source>
</evidence>
<dbReference type="AlphaFoldDB" id="A0A6G9XSC7"/>
<dbReference type="PROSITE" id="PS50075">
    <property type="entry name" value="CARRIER"/>
    <property type="match status" value="1"/>
</dbReference>
<evidence type="ECO:0000259" key="2">
    <source>
        <dbReference type="PROSITE" id="PS50075"/>
    </source>
</evidence>
<dbReference type="Gene3D" id="1.10.1200.10">
    <property type="entry name" value="ACP-like"/>
    <property type="match status" value="1"/>
</dbReference>
<accession>A0A6G9XSC7</accession>
<protein>
    <recommendedName>
        <fullName evidence="2">Carrier domain-containing protein</fullName>
    </recommendedName>
</protein>
<sequence length="110" mass="11939">MAGLPYRADQSATAPDDHDRGRRAPQRRGQIAQERLGDGVEQRVWAVVGRVCGAGYTAPAANFYELGGDSLLAGELMTALRAEFDAEVPMHLLFEAPDMGTFVHEAVRVL</sequence>
<proteinExistence type="predicted"/>
<dbReference type="Pfam" id="PF00550">
    <property type="entry name" value="PP-binding"/>
    <property type="match status" value="1"/>
</dbReference>
<evidence type="ECO:0000313" key="3">
    <source>
        <dbReference type="EMBL" id="QIS03819.1"/>
    </source>
</evidence>
<dbReference type="Proteomes" id="UP000501705">
    <property type="component" value="Chromosome"/>
</dbReference>
<dbReference type="InterPro" id="IPR036736">
    <property type="entry name" value="ACP-like_sf"/>
</dbReference>
<feature type="region of interest" description="Disordered" evidence="1">
    <location>
        <begin position="1"/>
        <end position="33"/>
    </location>
</feature>
<name>A0A6G9XSC7_NOCBR</name>
<dbReference type="InterPro" id="IPR009081">
    <property type="entry name" value="PP-bd_ACP"/>
</dbReference>
<gene>
    <name evidence="3" type="ORF">F5X71_17145</name>
</gene>
<dbReference type="SUPFAM" id="SSF47336">
    <property type="entry name" value="ACP-like"/>
    <property type="match status" value="1"/>
</dbReference>
<dbReference type="EMBL" id="CP046171">
    <property type="protein sequence ID" value="QIS03819.1"/>
    <property type="molecule type" value="Genomic_DNA"/>
</dbReference>
<evidence type="ECO:0000313" key="4">
    <source>
        <dbReference type="Proteomes" id="UP000501705"/>
    </source>
</evidence>